<dbReference type="SMART" id="SM00387">
    <property type="entry name" value="HATPase_c"/>
    <property type="match status" value="1"/>
</dbReference>
<keyword evidence="4 9" id="KW-0808">Transferase</keyword>
<dbReference type="EC" id="2.7.13.3" evidence="2"/>
<dbReference type="InterPro" id="IPR001789">
    <property type="entry name" value="Sig_transdc_resp-reg_receiver"/>
</dbReference>
<dbReference type="InterPro" id="IPR036097">
    <property type="entry name" value="HisK_dim/P_sf"/>
</dbReference>
<proteinExistence type="predicted"/>
<evidence type="ECO:0000256" key="5">
    <source>
        <dbReference type="ARBA" id="ARBA00023012"/>
    </source>
</evidence>
<dbReference type="Pfam" id="PF00072">
    <property type="entry name" value="Response_reg"/>
    <property type="match status" value="1"/>
</dbReference>
<dbReference type="SUPFAM" id="SSF47384">
    <property type="entry name" value="Homodimeric domain of signal transducing histidine kinase"/>
    <property type="match status" value="1"/>
</dbReference>
<dbReference type="Proteomes" id="UP000660381">
    <property type="component" value="Unassembled WGS sequence"/>
</dbReference>
<evidence type="ECO:0000259" key="8">
    <source>
        <dbReference type="PROSITE" id="PS50110"/>
    </source>
</evidence>
<evidence type="ECO:0000313" key="9">
    <source>
        <dbReference type="EMBL" id="MBD2694659.1"/>
    </source>
</evidence>
<dbReference type="Gene3D" id="1.10.287.130">
    <property type="match status" value="1"/>
</dbReference>
<dbReference type="InterPro" id="IPR003661">
    <property type="entry name" value="HisK_dim/P_dom"/>
</dbReference>
<keyword evidence="3 6" id="KW-0597">Phosphoprotein</keyword>
<dbReference type="SUPFAM" id="SSF52172">
    <property type="entry name" value="CheY-like"/>
    <property type="match status" value="1"/>
</dbReference>
<evidence type="ECO:0000256" key="2">
    <source>
        <dbReference type="ARBA" id="ARBA00012438"/>
    </source>
</evidence>
<dbReference type="PANTHER" id="PTHR43547">
    <property type="entry name" value="TWO-COMPONENT HISTIDINE KINASE"/>
    <property type="match status" value="1"/>
</dbReference>
<dbReference type="InterPro" id="IPR011006">
    <property type="entry name" value="CheY-like_superfamily"/>
</dbReference>
<dbReference type="SUPFAM" id="SSF55874">
    <property type="entry name" value="ATPase domain of HSP90 chaperone/DNA topoisomerase II/histidine kinase"/>
    <property type="match status" value="1"/>
</dbReference>
<comment type="caution">
    <text evidence="9">The sequence shown here is derived from an EMBL/GenBank/DDBJ whole genome shotgun (WGS) entry which is preliminary data.</text>
</comment>
<accession>A0ABR8J8F7</accession>
<dbReference type="InterPro" id="IPR004358">
    <property type="entry name" value="Sig_transdc_His_kin-like_C"/>
</dbReference>
<keyword evidence="4 9" id="KW-0418">Kinase</keyword>
<dbReference type="RefSeq" id="WP_190908801.1">
    <property type="nucleotide sequence ID" value="NZ_JACJTQ010000055.1"/>
</dbReference>
<comment type="catalytic activity">
    <reaction evidence="1">
        <text>ATP + protein L-histidine = ADP + protein N-phospho-L-histidine.</text>
        <dbReference type="EC" id="2.7.13.3"/>
    </reaction>
</comment>
<dbReference type="PROSITE" id="PS50110">
    <property type="entry name" value="RESPONSE_REGULATORY"/>
    <property type="match status" value="1"/>
</dbReference>
<keyword evidence="10" id="KW-1185">Reference proteome</keyword>
<dbReference type="CDD" id="cd00082">
    <property type="entry name" value="HisKA"/>
    <property type="match status" value="1"/>
</dbReference>
<keyword evidence="5" id="KW-0902">Two-component regulatory system</keyword>
<evidence type="ECO:0000256" key="1">
    <source>
        <dbReference type="ARBA" id="ARBA00000085"/>
    </source>
</evidence>
<dbReference type="Pfam" id="PF00512">
    <property type="entry name" value="HisKA"/>
    <property type="match status" value="1"/>
</dbReference>
<sequence length="373" mass="42030">MTPFSWNPNSTESILLVDDSAKNVCLLKSTLKQQGYRVTVTDSDSEALIKIAKSPPDLVLLDTFMPNIDGYEITRQIKQNSDLPFIPVLLMTNCDESSLIQGLQAGADEFLIKPVEQNELLARVRSLLRLKHSINQRDQIARQRREDFVINLTHDLRTPLTSAIQLLQMIQKGNFGQQLSEIKEYLQLITESNQMLLSMVENMLEVYQYEAGCKDLEFFLVDLWKLSQKVVRELKPLAVVKNLTLNAKLNNIQPSAVKVLGDRIELHRLLINLVGNAIRFTDRGSVEVHLNSHDQRVTIAVKDTGIGISKTEQVHLFERFRQGKHQRQGNGLGLYLSRQIVEAHQGNISVSSTLGKGSIFTVSLPALTPLGLR</sequence>
<evidence type="ECO:0000256" key="3">
    <source>
        <dbReference type="ARBA" id="ARBA00022553"/>
    </source>
</evidence>
<name>A0ABR8J8F7_9NOST</name>
<dbReference type="PRINTS" id="PR00344">
    <property type="entry name" value="BCTRLSENSOR"/>
</dbReference>
<evidence type="ECO:0000256" key="4">
    <source>
        <dbReference type="ARBA" id="ARBA00022777"/>
    </source>
</evidence>
<dbReference type="PANTHER" id="PTHR43547:SF2">
    <property type="entry name" value="HYBRID SIGNAL TRANSDUCTION HISTIDINE KINASE C"/>
    <property type="match status" value="1"/>
</dbReference>
<feature type="modified residue" description="4-aspartylphosphate" evidence="6">
    <location>
        <position position="62"/>
    </location>
</feature>
<gene>
    <name evidence="9" type="ORF">H6G68_23425</name>
</gene>
<evidence type="ECO:0000259" key="7">
    <source>
        <dbReference type="PROSITE" id="PS50109"/>
    </source>
</evidence>
<dbReference type="Pfam" id="PF02518">
    <property type="entry name" value="HATPase_c"/>
    <property type="match status" value="1"/>
</dbReference>
<dbReference type="SMART" id="SM00388">
    <property type="entry name" value="HisKA"/>
    <property type="match status" value="1"/>
</dbReference>
<dbReference type="Gene3D" id="3.40.50.2300">
    <property type="match status" value="1"/>
</dbReference>
<dbReference type="InterPro" id="IPR036890">
    <property type="entry name" value="HATPase_C_sf"/>
</dbReference>
<dbReference type="InterPro" id="IPR003594">
    <property type="entry name" value="HATPase_dom"/>
</dbReference>
<organism evidence="9 10">
    <name type="scientific">Anabaena catenula FACHB-362</name>
    <dbReference type="NCBI Taxonomy" id="2692877"/>
    <lineage>
        <taxon>Bacteria</taxon>
        <taxon>Bacillati</taxon>
        <taxon>Cyanobacteriota</taxon>
        <taxon>Cyanophyceae</taxon>
        <taxon>Nostocales</taxon>
        <taxon>Nostocaceae</taxon>
        <taxon>Anabaena</taxon>
    </lineage>
</organism>
<dbReference type="SMART" id="SM00448">
    <property type="entry name" value="REC"/>
    <property type="match status" value="1"/>
</dbReference>
<feature type="domain" description="Response regulatory" evidence="8">
    <location>
        <begin position="13"/>
        <end position="128"/>
    </location>
</feature>
<dbReference type="Gene3D" id="3.30.565.10">
    <property type="entry name" value="Histidine kinase-like ATPase, C-terminal domain"/>
    <property type="match status" value="1"/>
</dbReference>
<dbReference type="PROSITE" id="PS50109">
    <property type="entry name" value="HIS_KIN"/>
    <property type="match status" value="1"/>
</dbReference>
<dbReference type="InterPro" id="IPR005467">
    <property type="entry name" value="His_kinase_dom"/>
</dbReference>
<evidence type="ECO:0000313" key="10">
    <source>
        <dbReference type="Proteomes" id="UP000660381"/>
    </source>
</evidence>
<dbReference type="GO" id="GO:0016301">
    <property type="term" value="F:kinase activity"/>
    <property type="evidence" value="ECO:0007669"/>
    <property type="project" value="UniProtKB-KW"/>
</dbReference>
<protein>
    <recommendedName>
        <fullName evidence="2">histidine kinase</fullName>
        <ecNumber evidence="2">2.7.13.3</ecNumber>
    </recommendedName>
</protein>
<reference evidence="9 10" key="1">
    <citation type="journal article" date="2020" name="ISME J.">
        <title>Comparative genomics reveals insights into cyanobacterial evolution and habitat adaptation.</title>
        <authorList>
            <person name="Chen M.Y."/>
            <person name="Teng W.K."/>
            <person name="Zhao L."/>
            <person name="Hu C.X."/>
            <person name="Zhou Y.K."/>
            <person name="Han B.P."/>
            <person name="Song L.R."/>
            <person name="Shu W.S."/>
        </authorList>
    </citation>
    <scope>NUCLEOTIDE SEQUENCE [LARGE SCALE GENOMIC DNA]</scope>
    <source>
        <strain evidence="9 10">FACHB-362</strain>
    </source>
</reference>
<evidence type="ECO:0000256" key="6">
    <source>
        <dbReference type="PROSITE-ProRule" id="PRU00169"/>
    </source>
</evidence>
<dbReference type="EMBL" id="JACJTQ010000055">
    <property type="protein sequence ID" value="MBD2694659.1"/>
    <property type="molecule type" value="Genomic_DNA"/>
</dbReference>
<feature type="domain" description="Histidine kinase" evidence="7">
    <location>
        <begin position="151"/>
        <end position="368"/>
    </location>
</feature>